<evidence type="ECO:0000313" key="2">
    <source>
        <dbReference type="EMBL" id="KCW78399.1"/>
    </source>
</evidence>
<accession>A0A059CJJ5</accession>
<dbReference type="AlphaFoldDB" id="A0A059CJJ5"/>
<feature type="region of interest" description="Disordered" evidence="1">
    <location>
        <begin position="44"/>
        <end position="86"/>
    </location>
</feature>
<feature type="compositionally biased region" description="Polar residues" evidence="1">
    <location>
        <begin position="73"/>
        <end position="86"/>
    </location>
</feature>
<organism evidence="2">
    <name type="scientific">Eucalyptus grandis</name>
    <name type="common">Flooded gum</name>
    <dbReference type="NCBI Taxonomy" id="71139"/>
    <lineage>
        <taxon>Eukaryota</taxon>
        <taxon>Viridiplantae</taxon>
        <taxon>Streptophyta</taxon>
        <taxon>Embryophyta</taxon>
        <taxon>Tracheophyta</taxon>
        <taxon>Spermatophyta</taxon>
        <taxon>Magnoliopsida</taxon>
        <taxon>eudicotyledons</taxon>
        <taxon>Gunneridae</taxon>
        <taxon>Pentapetalae</taxon>
        <taxon>rosids</taxon>
        <taxon>malvids</taxon>
        <taxon>Myrtales</taxon>
        <taxon>Myrtaceae</taxon>
        <taxon>Myrtoideae</taxon>
        <taxon>Eucalypteae</taxon>
        <taxon>Eucalyptus</taxon>
    </lineage>
</organism>
<gene>
    <name evidence="2" type="ORF">EUGRSUZ_D02564</name>
</gene>
<protein>
    <submittedName>
        <fullName evidence="2">Uncharacterized protein</fullName>
    </submittedName>
</protein>
<sequence length="86" mass="10359">MTSFTMLECYQKMSNDVCQVGWKLQTFIPQFNIGMMQWCTNHLHFSRPPKERNERKSERGSSERKTMQRKMSRNSMQKLFKTQSKC</sequence>
<reference evidence="2" key="1">
    <citation type="submission" date="2013-07" db="EMBL/GenBank/DDBJ databases">
        <title>The genome of Eucalyptus grandis.</title>
        <authorList>
            <person name="Schmutz J."/>
            <person name="Hayes R."/>
            <person name="Myburg A."/>
            <person name="Tuskan G."/>
            <person name="Grattapaglia D."/>
            <person name="Rokhsar D.S."/>
        </authorList>
    </citation>
    <scope>NUCLEOTIDE SEQUENCE</scope>
    <source>
        <tissue evidence="2">Leaf extractions</tissue>
    </source>
</reference>
<dbReference type="InParanoid" id="A0A059CJJ5"/>
<dbReference type="EMBL" id="KK198756">
    <property type="protein sequence ID" value="KCW78399.1"/>
    <property type="molecule type" value="Genomic_DNA"/>
</dbReference>
<dbReference type="Gramene" id="KCW78399">
    <property type="protein sequence ID" value="KCW78399"/>
    <property type="gene ID" value="EUGRSUZ_D02564"/>
</dbReference>
<name>A0A059CJJ5_EUCGR</name>
<feature type="compositionally biased region" description="Basic and acidic residues" evidence="1">
    <location>
        <begin position="48"/>
        <end position="66"/>
    </location>
</feature>
<proteinExistence type="predicted"/>
<evidence type="ECO:0000256" key="1">
    <source>
        <dbReference type="SAM" id="MobiDB-lite"/>
    </source>
</evidence>